<evidence type="ECO:0000313" key="3">
    <source>
        <dbReference type="EMBL" id="GKT36624.1"/>
    </source>
</evidence>
<accession>A0ABQ5KYS3</accession>
<feature type="coiled-coil region" evidence="1">
    <location>
        <begin position="154"/>
        <end position="209"/>
    </location>
</feature>
<sequence length="526" mass="60902">MDKSLYSSFSKSTSSLLADHLRRPASFKSPPLSYSALEEKKEEDGEKHHFESFKDLKEKVTTLERENLNFKIRIFELENALSEATGQDIDDITSSFDRSVSMAKIVADEIKEQTFDRSVSMAKIVADEIKEQTSMTRSQITEMKTKNQTMSQELGFIQKENEMYKIELESIQKNYDELESKHKISNNSLKEQENTILELKTKLHSKTMEYDLIKEQFDAAYKQISQIKEEKHAIEMKMTSQQSSASKYEESLKEMIAKTAKLEQENIIIEAKYEAVTKDLEDSQHLLSQQKDYFESNEKLLFEYRSQIAEQKSTIHKLSLQLEDVNQRLRGHYQSATSEQLQISSLEKTIKSLKDQIDCLQKQNTQLKLDLEKCSEDQKKKEEKDLFGHEQFQRISEKCDDLEIKYSTIKIENEKLRGQLMRGDALGVSSEKMRQKESLIQYVTQQRDRLKDIATKYKQKIESLGVRLKEAYSLQKQAATAAEAWKTQVQAMGNHISSVIREERSSNPCCILLASRIQSVVASYIA</sequence>
<dbReference type="EMBL" id="BQXS01011269">
    <property type="protein sequence ID" value="GKT36624.1"/>
    <property type="molecule type" value="Genomic_DNA"/>
</dbReference>
<evidence type="ECO:0008006" key="5">
    <source>
        <dbReference type="Google" id="ProtNLM"/>
    </source>
</evidence>
<keyword evidence="1" id="KW-0175">Coiled coil</keyword>
<evidence type="ECO:0000313" key="4">
    <source>
        <dbReference type="Proteomes" id="UP001057375"/>
    </source>
</evidence>
<proteinExistence type="predicted"/>
<feature type="compositionally biased region" description="Basic and acidic residues" evidence="2">
    <location>
        <begin position="37"/>
        <end position="48"/>
    </location>
</feature>
<dbReference type="Proteomes" id="UP001057375">
    <property type="component" value="Unassembled WGS sequence"/>
</dbReference>
<evidence type="ECO:0000256" key="2">
    <source>
        <dbReference type="SAM" id="MobiDB-lite"/>
    </source>
</evidence>
<feature type="coiled-coil region" evidence="1">
    <location>
        <begin position="245"/>
        <end position="272"/>
    </location>
</feature>
<organism evidence="3 4">
    <name type="scientific">Aduncisulcus paluster</name>
    <dbReference type="NCBI Taxonomy" id="2918883"/>
    <lineage>
        <taxon>Eukaryota</taxon>
        <taxon>Metamonada</taxon>
        <taxon>Carpediemonas-like organisms</taxon>
        <taxon>Aduncisulcus</taxon>
    </lineage>
</organism>
<comment type="caution">
    <text evidence="3">The sequence shown here is derived from an EMBL/GenBank/DDBJ whole genome shotgun (WGS) entry which is preliminary data.</text>
</comment>
<gene>
    <name evidence="3" type="ORF">ADUPG1_009554</name>
</gene>
<keyword evidence="4" id="KW-1185">Reference proteome</keyword>
<evidence type="ECO:0000256" key="1">
    <source>
        <dbReference type="SAM" id="Coils"/>
    </source>
</evidence>
<feature type="region of interest" description="Disordered" evidence="2">
    <location>
        <begin position="25"/>
        <end position="48"/>
    </location>
</feature>
<protein>
    <recommendedName>
        <fullName evidence="5">Centrosomin N-terminal motif 1 domain-containing protein</fullName>
    </recommendedName>
</protein>
<feature type="coiled-coil region" evidence="1">
    <location>
        <begin position="308"/>
        <end position="419"/>
    </location>
</feature>
<name>A0ABQ5KYS3_9EUKA</name>
<reference evidence="3" key="1">
    <citation type="submission" date="2022-03" db="EMBL/GenBank/DDBJ databases">
        <title>Draft genome sequence of Aduncisulcus paluster, a free-living microaerophilic Fornicata.</title>
        <authorList>
            <person name="Yuyama I."/>
            <person name="Kume K."/>
            <person name="Tamura T."/>
            <person name="Inagaki Y."/>
            <person name="Hashimoto T."/>
        </authorList>
    </citation>
    <scope>NUCLEOTIDE SEQUENCE</scope>
    <source>
        <strain evidence="3">NY0171</strain>
    </source>
</reference>